<dbReference type="AlphaFoldDB" id="A6G8U7"/>
<dbReference type="EMBL" id="ABCS01000041">
    <property type="protein sequence ID" value="EDM77757.1"/>
    <property type="molecule type" value="Genomic_DNA"/>
</dbReference>
<proteinExistence type="predicted"/>
<protein>
    <recommendedName>
        <fullName evidence="3">C_GCAxxG_C_C family protein</fullName>
    </recommendedName>
</protein>
<gene>
    <name evidence="1" type="ORF">PPSIR1_38871</name>
</gene>
<dbReference type="STRING" id="391625.PPSIR1_38871"/>
<organism evidence="1 2">
    <name type="scientific">Plesiocystis pacifica SIR-1</name>
    <dbReference type="NCBI Taxonomy" id="391625"/>
    <lineage>
        <taxon>Bacteria</taxon>
        <taxon>Pseudomonadati</taxon>
        <taxon>Myxococcota</taxon>
        <taxon>Polyangia</taxon>
        <taxon>Nannocystales</taxon>
        <taxon>Nannocystaceae</taxon>
        <taxon>Plesiocystis</taxon>
    </lineage>
</organism>
<sequence length="156" mass="16648">MRSKALLLYAGERTPHRSCGIALAEAFDRPTAAYQSLRRGGITGTGTCGAVVAGRLLLGEYLGDPDPTGSVTPALREAALAYERRVDAELERGPSPSLICNDLVAAQGEFRGARRHQFCTALVGQVAGIVDELLRERGVDHRPSPVTLDDGSVEEF</sequence>
<dbReference type="Proteomes" id="UP000005801">
    <property type="component" value="Unassembled WGS sequence"/>
</dbReference>
<dbReference type="OrthoDB" id="5513445at2"/>
<comment type="caution">
    <text evidence="1">The sequence shown here is derived from an EMBL/GenBank/DDBJ whole genome shotgun (WGS) entry which is preliminary data.</text>
</comment>
<evidence type="ECO:0000313" key="2">
    <source>
        <dbReference type="Proteomes" id="UP000005801"/>
    </source>
</evidence>
<dbReference type="Pfam" id="PF09719">
    <property type="entry name" value="C_GCAxxG_C_C"/>
    <property type="match status" value="1"/>
</dbReference>
<reference evidence="1 2" key="1">
    <citation type="submission" date="2007-06" db="EMBL/GenBank/DDBJ databases">
        <authorList>
            <person name="Shimkets L."/>
            <person name="Ferriera S."/>
            <person name="Johnson J."/>
            <person name="Kravitz S."/>
            <person name="Beeson K."/>
            <person name="Sutton G."/>
            <person name="Rogers Y.-H."/>
            <person name="Friedman R."/>
            <person name="Frazier M."/>
            <person name="Venter J.C."/>
        </authorList>
    </citation>
    <scope>NUCLEOTIDE SEQUENCE [LARGE SCALE GENOMIC DNA]</scope>
    <source>
        <strain evidence="1 2">SIR-1</strain>
    </source>
</reference>
<dbReference type="eggNOG" id="ENOG5031G6D">
    <property type="taxonomic scope" value="Bacteria"/>
</dbReference>
<keyword evidence="2" id="KW-1185">Reference proteome</keyword>
<evidence type="ECO:0008006" key="3">
    <source>
        <dbReference type="Google" id="ProtNLM"/>
    </source>
</evidence>
<accession>A6G8U7</accession>
<name>A6G8U7_9BACT</name>
<evidence type="ECO:0000313" key="1">
    <source>
        <dbReference type="EMBL" id="EDM77757.1"/>
    </source>
</evidence>
<dbReference type="InterPro" id="IPR010181">
    <property type="entry name" value="CGCAxxGCC_motif"/>
</dbReference>